<comment type="caution">
    <text evidence="1">The sequence shown here is derived from an EMBL/GenBank/DDBJ whole genome shotgun (WGS) entry which is preliminary data.</text>
</comment>
<protein>
    <submittedName>
        <fullName evidence="1">Uncharacterized protein</fullName>
    </submittedName>
</protein>
<name>A0A4Z1P9M4_9PEZI</name>
<evidence type="ECO:0000313" key="2">
    <source>
        <dbReference type="Proteomes" id="UP000298493"/>
    </source>
</evidence>
<organism evidence="1 2">
    <name type="scientific">Venturia nashicola</name>
    <dbReference type="NCBI Taxonomy" id="86259"/>
    <lineage>
        <taxon>Eukaryota</taxon>
        <taxon>Fungi</taxon>
        <taxon>Dikarya</taxon>
        <taxon>Ascomycota</taxon>
        <taxon>Pezizomycotina</taxon>
        <taxon>Dothideomycetes</taxon>
        <taxon>Pleosporomycetidae</taxon>
        <taxon>Venturiales</taxon>
        <taxon>Venturiaceae</taxon>
        <taxon>Venturia</taxon>
    </lineage>
</organism>
<dbReference type="Proteomes" id="UP000298493">
    <property type="component" value="Unassembled WGS sequence"/>
</dbReference>
<reference evidence="1 2" key="1">
    <citation type="submission" date="2019-04" db="EMBL/GenBank/DDBJ databases">
        <title>High contiguity whole genome sequence and gene annotation resource for two Venturia nashicola isolates.</title>
        <authorList>
            <person name="Prokchorchik M."/>
            <person name="Won K."/>
            <person name="Lee Y."/>
            <person name="Choi E.D."/>
            <person name="Segonzac C."/>
            <person name="Sohn K.H."/>
        </authorList>
    </citation>
    <scope>NUCLEOTIDE SEQUENCE [LARGE SCALE GENOMIC DNA]</scope>
    <source>
        <strain evidence="1 2">PRI2</strain>
    </source>
</reference>
<dbReference type="EMBL" id="SNSC02000006">
    <property type="protein sequence ID" value="TID23639.1"/>
    <property type="molecule type" value="Genomic_DNA"/>
</dbReference>
<sequence>MLTVAFLGLRGRLWNNAENHESKHDQSEILEALRSPLDSYQIPDCPKEDASVMSDIVWVNGYPEIEQTIRMLRALASG</sequence>
<keyword evidence="2" id="KW-1185">Reference proteome</keyword>
<dbReference type="OrthoDB" id="3633938at2759"/>
<dbReference type="AlphaFoldDB" id="A0A4Z1P9M4"/>
<gene>
    <name evidence="1" type="ORF">E6O75_ATG03275</name>
</gene>
<evidence type="ECO:0000313" key="1">
    <source>
        <dbReference type="EMBL" id="TID23639.1"/>
    </source>
</evidence>
<accession>A0A4Z1P9M4</accession>
<proteinExistence type="predicted"/>